<evidence type="ECO:0000313" key="1">
    <source>
        <dbReference type="EMBL" id="GGM89223.1"/>
    </source>
</evidence>
<proteinExistence type="predicted"/>
<protein>
    <submittedName>
        <fullName evidence="1">Uncharacterized protein</fullName>
    </submittedName>
</protein>
<organism evidence="1 2">
    <name type="scientific">Lentzea pudingi</name>
    <dbReference type="NCBI Taxonomy" id="1789439"/>
    <lineage>
        <taxon>Bacteria</taxon>
        <taxon>Bacillati</taxon>
        <taxon>Actinomycetota</taxon>
        <taxon>Actinomycetes</taxon>
        <taxon>Pseudonocardiales</taxon>
        <taxon>Pseudonocardiaceae</taxon>
        <taxon>Lentzea</taxon>
    </lineage>
</organism>
<dbReference type="RefSeq" id="WP_189155063.1">
    <property type="nucleotide sequence ID" value="NZ_BMNC01000003.1"/>
</dbReference>
<name>A0ABQ2HT54_9PSEU</name>
<comment type="caution">
    <text evidence="1">The sequence shown here is derived from an EMBL/GenBank/DDBJ whole genome shotgun (WGS) entry which is preliminary data.</text>
</comment>
<accession>A0ABQ2HT54</accession>
<gene>
    <name evidence="1" type="ORF">GCM10011609_27590</name>
</gene>
<reference evidence="2" key="1">
    <citation type="journal article" date="2019" name="Int. J. Syst. Evol. Microbiol.">
        <title>The Global Catalogue of Microorganisms (GCM) 10K type strain sequencing project: providing services to taxonomists for standard genome sequencing and annotation.</title>
        <authorList>
            <consortium name="The Broad Institute Genomics Platform"/>
            <consortium name="The Broad Institute Genome Sequencing Center for Infectious Disease"/>
            <person name="Wu L."/>
            <person name="Ma J."/>
        </authorList>
    </citation>
    <scope>NUCLEOTIDE SEQUENCE [LARGE SCALE GENOMIC DNA]</scope>
    <source>
        <strain evidence="2">CGMCC 4.7319</strain>
    </source>
</reference>
<sequence length="320" mass="35687">MTEEIDAVRLLAVQGELAKVAAEASVQERRRLRTALYEITQPVVFTHLTRRLELRRGHRGCARSVLRLEATCLDRFHDDMDAVLDDVFRHATIPVHNLEGWVRGRLQIATINGYRRRRGERGALQRPRVPRWLAAALGEELRLTALAVDLLEFVGNDATAGLTIWPVEWWAEQRATTGGGDYESARREIVRDVQTVLAAMRTKPRWYADYVERPLGHKEHTSVPLPRTSSEGPEVAHAAAEPLRELASAAVRDIGARVARGEHPSRAAADVVVEVFTRGLAGEEIDHTPPSPTWSPELVARRLTDRAVLDLLAATALGEE</sequence>
<evidence type="ECO:0000313" key="2">
    <source>
        <dbReference type="Proteomes" id="UP000597656"/>
    </source>
</evidence>
<keyword evidence="2" id="KW-1185">Reference proteome</keyword>
<dbReference type="EMBL" id="BMNC01000003">
    <property type="protein sequence ID" value="GGM89223.1"/>
    <property type="molecule type" value="Genomic_DNA"/>
</dbReference>
<dbReference type="Proteomes" id="UP000597656">
    <property type="component" value="Unassembled WGS sequence"/>
</dbReference>